<evidence type="ECO:0000313" key="1">
    <source>
        <dbReference type="EMBL" id="QYC51586.1"/>
    </source>
</evidence>
<organism evidence="1 2">
    <name type="scientific">Erwinia phage KEY</name>
    <dbReference type="NCBI Taxonomy" id="2821255"/>
    <lineage>
        <taxon>Viruses</taxon>
        <taxon>Duplodnaviria</taxon>
        <taxon>Heunggongvirae</taxon>
        <taxon>Uroviricota</taxon>
        <taxon>Caudoviricetes</taxon>
        <taxon>Demerecviridae</taxon>
        <taxon>Keyvirus</taxon>
        <taxon>Keyvirus key</taxon>
    </lineage>
</organism>
<evidence type="ECO:0000313" key="2">
    <source>
        <dbReference type="Proteomes" id="UP001215551"/>
    </source>
</evidence>
<reference evidence="2" key="1">
    <citation type="journal article" date="2023" name="Virus Res">
        <title>Broad-host-range lytic Erwinia phage Key with exopolysaccharide degrading activity.</title>
        <authorList>
            <person name="Zlatohurska M."/>
            <person name="Gorb T."/>
            <person name="Romaniuk L."/>
            <person name="Shenderovska N."/>
            <person name="Faidiuk Y."/>
            <person name="Zhuminska G."/>
            <person name="Hubar Y."/>
            <person name="Hubar O."/>
            <person name="Kropinski A.M."/>
            <person name="Kushkina A."/>
            <person name="Tovkach F."/>
        </authorList>
    </citation>
    <scope>NUCLEOTIDE SEQUENCE [LARGE SCALE GENOMIC DNA]</scope>
</reference>
<name>A0AAE7WBP2_9CAUD</name>
<dbReference type="Proteomes" id="UP001215551">
    <property type="component" value="Segment"/>
</dbReference>
<dbReference type="EMBL" id="MZ616364">
    <property type="protein sequence ID" value="QYC51586.1"/>
    <property type="molecule type" value="Genomic_DNA"/>
</dbReference>
<protein>
    <submittedName>
        <fullName evidence="1">Uncharacterized protein</fullName>
    </submittedName>
</protein>
<accession>A0AAE7WBP2</accession>
<keyword evidence="2" id="KW-1185">Reference proteome</keyword>
<sequence>MNAKKAKQVRKLLKSEGIDVTHTLYDLKGSSITLSDNCGRKLYKKSKQFARGA</sequence>
<gene>
    <name evidence="1" type="ORF">key_095</name>
</gene>
<proteinExistence type="predicted"/>